<comment type="caution">
    <text evidence="2">The sequence shown here is derived from an EMBL/GenBank/DDBJ whole genome shotgun (WGS) entry which is preliminary data.</text>
</comment>
<gene>
    <name evidence="2" type="ORF">QF035_000841</name>
</gene>
<dbReference type="EC" id="2.3.1.267" evidence="2"/>
<keyword evidence="2" id="KW-0012">Acyltransferase</keyword>
<keyword evidence="2" id="KW-0808">Transferase</keyword>
<reference evidence="2 3" key="1">
    <citation type="submission" date="2023-07" db="EMBL/GenBank/DDBJ databases">
        <title>Comparative genomics of wheat-associated soil bacteria to identify genetic determinants of phenazine resistance.</title>
        <authorList>
            <person name="Mouncey N."/>
        </authorList>
    </citation>
    <scope>NUCLEOTIDE SEQUENCE [LARGE SCALE GENOMIC DNA]</scope>
    <source>
        <strain evidence="2 3">V2I4</strain>
    </source>
</reference>
<keyword evidence="3" id="KW-1185">Reference proteome</keyword>
<feature type="domain" description="N-acetyltransferase" evidence="1">
    <location>
        <begin position="6"/>
        <end position="166"/>
    </location>
</feature>
<dbReference type="InterPro" id="IPR016181">
    <property type="entry name" value="Acyl_CoA_acyltransferase"/>
</dbReference>
<organism evidence="2 3">
    <name type="scientific">Streptomyces umbrinus</name>
    <dbReference type="NCBI Taxonomy" id="67370"/>
    <lineage>
        <taxon>Bacteria</taxon>
        <taxon>Bacillati</taxon>
        <taxon>Actinomycetota</taxon>
        <taxon>Actinomycetes</taxon>
        <taxon>Kitasatosporales</taxon>
        <taxon>Streptomycetaceae</taxon>
        <taxon>Streptomyces</taxon>
        <taxon>Streptomyces phaeochromogenes group</taxon>
    </lineage>
</organism>
<dbReference type="RefSeq" id="WP_307518192.1">
    <property type="nucleotide sequence ID" value="NZ_JAUSZI010000002.1"/>
</dbReference>
<evidence type="ECO:0000313" key="3">
    <source>
        <dbReference type="Proteomes" id="UP001230328"/>
    </source>
</evidence>
<dbReference type="EMBL" id="JAUSZI010000002">
    <property type="protein sequence ID" value="MDQ1023259.1"/>
    <property type="molecule type" value="Genomic_DNA"/>
</dbReference>
<dbReference type="Pfam" id="PF13302">
    <property type="entry name" value="Acetyltransf_3"/>
    <property type="match status" value="1"/>
</dbReference>
<dbReference type="InterPro" id="IPR051908">
    <property type="entry name" value="Ribosomal_N-acetyltransferase"/>
</dbReference>
<evidence type="ECO:0000313" key="2">
    <source>
        <dbReference type="EMBL" id="MDQ1023259.1"/>
    </source>
</evidence>
<sequence length="185" mass="20715">MSRRRVTLDKIASEDWSAIHSWACRSEACRYQVWGPNTEAQTQEFVEGAVRAWSDTPQCRFPFVARLAGNVVGMGELFVRSHVQRQGEITYIVHPQVWGQGIATQIGRQLLAYGFGELGLHRIHATCDPRNVGSSQVLAKLGMTHEGSLRHTRLIRDGWRDSLIFGVLEDEWPSAAQGTPSARNC</sequence>
<dbReference type="PANTHER" id="PTHR43441">
    <property type="entry name" value="RIBOSOMAL-PROTEIN-SERINE ACETYLTRANSFERASE"/>
    <property type="match status" value="1"/>
</dbReference>
<dbReference type="Gene3D" id="3.40.630.30">
    <property type="match status" value="1"/>
</dbReference>
<dbReference type="Proteomes" id="UP001230328">
    <property type="component" value="Unassembled WGS sequence"/>
</dbReference>
<dbReference type="PROSITE" id="PS51186">
    <property type="entry name" value="GNAT"/>
    <property type="match status" value="1"/>
</dbReference>
<dbReference type="InterPro" id="IPR000182">
    <property type="entry name" value="GNAT_dom"/>
</dbReference>
<dbReference type="GO" id="GO:0008999">
    <property type="term" value="F:protein-N-terminal-alanine acetyltransferase activity"/>
    <property type="evidence" value="ECO:0007669"/>
    <property type="project" value="UniProtKB-EC"/>
</dbReference>
<evidence type="ECO:0000259" key="1">
    <source>
        <dbReference type="PROSITE" id="PS51186"/>
    </source>
</evidence>
<dbReference type="CDD" id="cd04301">
    <property type="entry name" value="NAT_SF"/>
    <property type="match status" value="1"/>
</dbReference>
<protein>
    <submittedName>
        <fullName evidence="2">Ribosomal-protein-alanine N-acetyltransferase</fullName>
        <ecNumber evidence="2">2.3.1.267</ecNumber>
    </submittedName>
</protein>
<proteinExistence type="predicted"/>
<name>A0ABU0SL55_9ACTN</name>
<dbReference type="PANTHER" id="PTHR43441:SF11">
    <property type="entry name" value="RIBOSOMAL-PROTEIN-SERINE ACETYLTRANSFERASE"/>
    <property type="match status" value="1"/>
</dbReference>
<accession>A0ABU0SL55</accession>
<dbReference type="SUPFAM" id="SSF55729">
    <property type="entry name" value="Acyl-CoA N-acyltransferases (Nat)"/>
    <property type="match status" value="1"/>
</dbReference>